<dbReference type="Gene3D" id="1.10.510.10">
    <property type="entry name" value="Transferase(Phosphotransferase) domain 1"/>
    <property type="match status" value="1"/>
</dbReference>
<dbReference type="InterPro" id="IPR036179">
    <property type="entry name" value="Ig-like_dom_sf"/>
</dbReference>
<evidence type="ECO:0000256" key="6">
    <source>
        <dbReference type="SAM" id="MobiDB-lite"/>
    </source>
</evidence>
<dbReference type="InterPro" id="IPR000719">
    <property type="entry name" value="Prot_kinase_dom"/>
</dbReference>
<evidence type="ECO:0000256" key="2">
    <source>
        <dbReference type="ARBA" id="ARBA00022679"/>
    </source>
</evidence>
<evidence type="ECO:0000259" key="7">
    <source>
        <dbReference type="PROSITE" id="PS50011"/>
    </source>
</evidence>
<dbReference type="AlphaFoldDB" id="A0A922M813"/>
<evidence type="ECO:0000256" key="4">
    <source>
        <dbReference type="ARBA" id="ARBA00022777"/>
    </source>
</evidence>
<dbReference type="Proteomes" id="UP000814243">
    <property type="component" value="Unassembled WGS sequence"/>
</dbReference>
<evidence type="ECO:0000256" key="1">
    <source>
        <dbReference type="ARBA" id="ARBA00022527"/>
    </source>
</evidence>
<dbReference type="GO" id="GO:0005524">
    <property type="term" value="F:ATP binding"/>
    <property type="evidence" value="ECO:0007669"/>
    <property type="project" value="UniProtKB-KW"/>
</dbReference>
<keyword evidence="3" id="KW-0547">Nucleotide-binding</keyword>
<keyword evidence="5" id="KW-0067">ATP-binding</keyword>
<dbReference type="GO" id="GO:0043065">
    <property type="term" value="P:positive regulation of apoptotic process"/>
    <property type="evidence" value="ECO:0007669"/>
    <property type="project" value="TreeGrafter"/>
</dbReference>
<dbReference type="PROSITE" id="PS50011">
    <property type="entry name" value="PROTEIN_KINASE_DOM"/>
    <property type="match status" value="1"/>
</dbReference>
<keyword evidence="1" id="KW-0723">Serine/threonine-protein kinase</keyword>
<sequence>MLERDAGWYEAVASNEHGQARQRVRLELAEYPRFLRRPDELVLLQRRTGRLEARVAGIQFIEPDICQLVIHDAILKDEGLYSISARNVAGSVSSSAMVYVEESEHEYSDRSQLRRQDNARPLRAETVHEERAGHPEPAERPAPGAPARRVRARAHPRARARARGGRRARSGQAAALPVLHREGDRRIGELLLSHAGSDELKLCDFGLSRRIQFSKHASLDYGMPEFVAPEVAAGEGVSFAADLWSLGIITYILLSGHSPFRGVNDRETLTRIREGRWEWHDEEWWSRLSTESRDFISKLLVYNWHERIDVNTALSHPWLNLADKIYQEEYQITTDRLRNYYNLYRSVTIETA</sequence>
<dbReference type="PANTHER" id="PTHR24342">
    <property type="entry name" value="SERINE/THREONINE-PROTEIN KINASE 17"/>
    <property type="match status" value="1"/>
</dbReference>
<protein>
    <recommendedName>
        <fullName evidence="7">Protein kinase domain-containing protein</fullName>
    </recommendedName>
</protein>
<dbReference type="GO" id="GO:0035556">
    <property type="term" value="P:intracellular signal transduction"/>
    <property type="evidence" value="ECO:0007669"/>
    <property type="project" value="TreeGrafter"/>
</dbReference>
<dbReference type="Gene3D" id="2.60.40.10">
    <property type="entry name" value="Immunoglobulins"/>
    <property type="match status" value="1"/>
</dbReference>
<feature type="compositionally biased region" description="Basic and acidic residues" evidence="6">
    <location>
        <begin position="127"/>
        <end position="139"/>
    </location>
</feature>
<comment type="caution">
    <text evidence="8">The sequence shown here is derived from an EMBL/GenBank/DDBJ whole genome shotgun (WGS) entry which is preliminary data.</text>
</comment>
<reference evidence="8" key="1">
    <citation type="journal article" date="2021" name="G3 (Bethesda)">
        <title>Genome and transcriptome analysis of the beet armyworm Spodoptera exigua reveals targets for pest control. .</title>
        <authorList>
            <person name="Simon S."/>
            <person name="Breeschoten T."/>
            <person name="Jansen H.J."/>
            <person name="Dirks R.P."/>
            <person name="Schranz M.E."/>
            <person name="Ros V.I.D."/>
        </authorList>
    </citation>
    <scope>NUCLEOTIDE SEQUENCE</scope>
    <source>
        <strain evidence="8">TB_SE_WUR_2020</strain>
    </source>
</reference>
<keyword evidence="4" id="KW-0418">Kinase</keyword>
<evidence type="ECO:0000256" key="3">
    <source>
        <dbReference type="ARBA" id="ARBA00022741"/>
    </source>
</evidence>
<name>A0A922M813_SPOEX</name>
<evidence type="ECO:0000313" key="9">
    <source>
        <dbReference type="Proteomes" id="UP000814243"/>
    </source>
</evidence>
<dbReference type="SUPFAM" id="SSF56112">
    <property type="entry name" value="Protein kinase-like (PK-like)"/>
    <property type="match status" value="1"/>
</dbReference>
<accession>A0A922M813</accession>
<organism evidence="8 9">
    <name type="scientific">Spodoptera exigua</name>
    <name type="common">Beet armyworm</name>
    <name type="synonym">Noctua fulgens</name>
    <dbReference type="NCBI Taxonomy" id="7107"/>
    <lineage>
        <taxon>Eukaryota</taxon>
        <taxon>Metazoa</taxon>
        <taxon>Ecdysozoa</taxon>
        <taxon>Arthropoda</taxon>
        <taxon>Hexapoda</taxon>
        <taxon>Insecta</taxon>
        <taxon>Pterygota</taxon>
        <taxon>Neoptera</taxon>
        <taxon>Endopterygota</taxon>
        <taxon>Lepidoptera</taxon>
        <taxon>Glossata</taxon>
        <taxon>Ditrysia</taxon>
        <taxon>Noctuoidea</taxon>
        <taxon>Noctuidae</taxon>
        <taxon>Amphipyrinae</taxon>
        <taxon>Spodoptera</taxon>
    </lineage>
</organism>
<dbReference type="SUPFAM" id="SSF48726">
    <property type="entry name" value="Immunoglobulin"/>
    <property type="match status" value="1"/>
</dbReference>
<dbReference type="InterPro" id="IPR013783">
    <property type="entry name" value="Ig-like_fold"/>
</dbReference>
<dbReference type="PANTHER" id="PTHR24342:SF20">
    <property type="entry name" value="MYOSIN LIGHT CHAIN KINASE, SMOOTH MUSCLE"/>
    <property type="match status" value="1"/>
</dbReference>
<dbReference type="Pfam" id="PF00069">
    <property type="entry name" value="Pkinase"/>
    <property type="match status" value="1"/>
</dbReference>
<gene>
    <name evidence="8" type="ORF">HF086_006636</name>
</gene>
<dbReference type="InterPro" id="IPR011009">
    <property type="entry name" value="Kinase-like_dom_sf"/>
</dbReference>
<evidence type="ECO:0000256" key="5">
    <source>
        <dbReference type="ARBA" id="ARBA00022840"/>
    </source>
</evidence>
<dbReference type="GO" id="GO:0005634">
    <property type="term" value="C:nucleus"/>
    <property type="evidence" value="ECO:0007669"/>
    <property type="project" value="TreeGrafter"/>
</dbReference>
<feature type="compositionally biased region" description="Basic residues" evidence="6">
    <location>
        <begin position="148"/>
        <end position="169"/>
    </location>
</feature>
<feature type="domain" description="Protein kinase" evidence="7">
    <location>
        <begin position="1"/>
        <end position="319"/>
    </location>
</feature>
<proteinExistence type="predicted"/>
<keyword evidence="2" id="KW-0808">Transferase</keyword>
<dbReference type="GO" id="GO:0004674">
    <property type="term" value="F:protein serine/threonine kinase activity"/>
    <property type="evidence" value="ECO:0007669"/>
    <property type="project" value="UniProtKB-KW"/>
</dbReference>
<feature type="region of interest" description="Disordered" evidence="6">
    <location>
        <begin position="127"/>
        <end position="173"/>
    </location>
</feature>
<dbReference type="EMBL" id="JACEFF010000755">
    <property type="protein sequence ID" value="KAH9631644.1"/>
    <property type="molecule type" value="Genomic_DNA"/>
</dbReference>
<dbReference type="SMART" id="SM00220">
    <property type="entry name" value="S_TKc"/>
    <property type="match status" value="1"/>
</dbReference>
<evidence type="ECO:0000313" key="8">
    <source>
        <dbReference type="EMBL" id="KAH9631644.1"/>
    </source>
</evidence>